<dbReference type="EMBL" id="VOBQ01000003">
    <property type="protein sequence ID" value="TWO72770.1"/>
    <property type="molecule type" value="Genomic_DNA"/>
</dbReference>
<gene>
    <name evidence="1" type="ORF">FN976_04355</name>
</gene>
<keyword evidence="1" id="KW-0456">Lyase</keyword>
<dbReference type="SUPFAM" id="SSF51621">
    <property type="entry name" value="Phosphoenolpyruvate/pyruvate domain"/>
    <property type="match status" value="1"/>
</dbReference>
<accession>A0A562ZW13</accession>
<dbReference type="AlphaFoldDB" id="A0A562ZW13"/>
<name>A0A562ZW13_9BURK</name>
<evidence type="ECO:0000313" key="1">
    <source>
        <dbReference type="EMBL" id="TWO72770.1"/>
    </source>
</evidence>
<evidence type="ECO:0000313" key="2">
    <source>
        <dbReference type="Proteomes" id="UP000318199"/>
    </source>
</evidence>
<dbReference type="InterPro" id="IPR040442">
    <property type="entry name" value="Pyrv_kinase-like_dom_sf"/>
</dbReference>
<dbReference type="Gene3D" id="6.10.250.2750">
    <property type="match status" value="1"/>
</dbReference>
<dbReference type="GO" id="GO:0016829">
    <property type="term" value="F:lyase activity"/>
    <property type="evidence" value="ECO:0007669"/>
    <property type="project" value="UniProtKB-KW"/>
</dbReference>
<dbReference type="InterPro" id="IPR039556">
    <property type="entry name" value="ICL/PEPM"/>
</dbReference>
<dbReference type="Gene3D" id="3.20.20.60">
    <property type="entry name" value="Phosphoenolpyruvate-binding domains"/>
    <property type="match status" value="1"/>
</dbReference>
<dbReference type="PANTHER" id="PTHR42905:SF16">
    <property type="entry name" value="CARBOXYPHOSPHONOENOLPYRUVATE PHOSPHONOMUTASE-LIKE PROTEIN (AFU_ORTHOLOGUE AFUA_5G07230)"/>
    <property type="match status" value="1"/>
</dbReference>
<dbReference type="InterPro" id="IPR015813">
    <property type="entry name" value="Pyrv/PenolPyrv_kinase-like_dom"/>
</dbReference>
<dbReference type="PANTHER" id="PTHR42905">
    <property type="entry name" value="PHOSPHOENOLPYRUVATE CARBOXYLASE"/>
    <property type="match status" value="1"/>
</dbReference>
<comment type="caution">
    <text evidence="1">The sequence shown here is derived from an EMBL/GenBank/DDBJ whole genome shotgun (WGS) entry which is preliminary data.</text>
</comment>
<organism evidence="1 2">
    <name type="scientific">Caenimonas sedimenti</name>
    <dbReference type="NCBI Taxonomy" id="2596921"/>
    <lineage>
        <taxon>Bacteria</taxon>
        <taxon>Pseudomonadati</taxon>
        <taxon>Pseudomonadota</taxon>
        <taxon>Betaproteobacteria</taxon>
        <taxon>Burkholderiales</taxon>
        <taxon>Comamonadaceae</taxon>
        <taxon>Caenimonas</taxon>
    </lineage>
</organism>
<sequence>MKTQQAKAQRFEQLHAGTQCFLIPNPWDTGSARLLEHMGFEALASTSAGFAFSRGKPDMSVTREEKMLHLRELCAATNLPVSADLENGYGHKPEDAAETIRQAALAGVVGGSIEDSTGDAANPIYDIDAATDRIRAAVAAARSTGFKFMLTARAENHLWGRNDLPDTIRRLQAYQEAGADVLFAPGLKTLEDIRTVLAAIDRPLNVIMGSVPLTLAQLQEAGVRRLSVGGSLARVAYGSMMAAARKMLEQGDFAFAKDMPPHKVFNDIFKG</sequence>
<dbReference type="Proteomes" id="UP000318199">
    <property type="component" value="Unassembled WGS sequence"/>
</dbReference>
<proteinExistence type="predicted"/>
<dbReference type="CDD" id="cd00377">
    <property type="entry name" value="ICL_PEPM"/>
    <property type="match status" value="1"/>
</dbReference>
<keyword evidence="1" id="KW-0670">Pyruvate</keyword>
<protein>
    <submittedName>
        <fullName evidence="1">Isocitrate lyase/phosphoenolpyruvate mutase family protein</fullName>
    </submittedName>
</protein>
<keyword evidence="2" id="KW-1185">Reference proteome</keyword>
<dbReference type="OrthoDB" id="9785398at2"/>
<reference evidence="1 2" key="1">
    <citation type="submission" date="2019-07" db="EMBL/GenBank/DDBJ databases">
        <title>Caenimonas sedimenti sp. nov., isolated from activated sludge.</title>
        <authorList>
            <person name="Xu J."/>
        </authorList>
    </citation>
    <scope>NUCLEOTIDE SEQUENCE [LARGE SCALE GENOMIC DNA]</scope>
    <source>
        <strain evidence="1 2">HX-9-20</strain>
    </source>
</reference>
<dbReference type="RefSeq" id="WP_145891350.1">
    <property type="nucleotide sequence ID" value="NZ_VOBQ01000003.1"/>
</dbReference>
<dbReference type="Pfam" id="PF13714">
    <property type="entry name" value="PEP_mutase"/>
    <property type="match status" value="1"/>
</dbReference>